<reference evidence="2" key="5">
    <citation type="journal article" date="2021" name="G3 (Bethesda)">
        <title>Aegilops tauschii genome assembly Aet v5.0 features greater sequence contiguity and improved annotation.</title>
        <authorList>
            <person name="Wang L."/>
            <person name="Zhu T."/>
            <person name="Rodriguez J.C."/>
            <person name="Deal K.R."/>
            <person name="Dubcovsky J."/>
            <person name="McGuire P.E."/>
            <person name="Lux T."/>
            <person name="Spannagl M."/>
            <person name="Mayer K.F.X."/>
            <person name="Baldrich P."/>
            <person name="Meyers B.C."/>
            <person name="Huo N."/>
            <person name="Gu Y.Q."/>
            <person name="Zhou H."/>
            <person name="Devos K.M."/>
            <person name="Bennetzen J.L."/>
            <person name="Unver T."/>
            <person name="Budak H."/>
            <person name="Gulick P.J."/>
            <person name="Galiba G."/>
            <person name="Kalapos B."/>
            <person name="Nelson D.R."/>
            <person name="Li P."/>
            <person name="You F.M."/>
            <person name="Luo M.C."/>
            <person name="Dvorak J."/>
        </authorList>
    </citation>
    <scope>NUCLEOTIDE SEQUENCE [LARGE SCALE GENOMIC DNA]</scope>
    <source>
        <strain evidence="2">cv. AL8/78</strain>
    </source>
</reference>
<protein>
    <submittedName>
        <fullName evidence="2">Uncharacterized protein</fullName>
    </submittedName>
</protein>
<dbReference type="EnsemblPlants" id="AET5Gv20565100.7">
    <property type="protein sequence ID" value="AET5Gv20565100.7"/>
    <property type="gene ID" value="AET5Gv20565100"/>
</dbReference>
<feature type="transmembrane region" description="Helical" evidence="1">
    <location>
        <begin position="36"/>
        <end position="59"/>
    </location>
</feature>
<dbReference type="Gramene" id="AET5Gv20565100.7">
    <property type="protein sequence ID" value="AET5Gv20565100.7"/>
    <property type="gene ID" value="AET5Gv20565100"/>
</dbReference>
<reference evidence="2" key="3">
    <citation type="journal article" date="2017" name="Nature">
        <title>Genome sequence of the progenitor of the wheat D genome Aegilops tauschii.</title>
        <authorList>
            <person name="Luo M.C."/>
            <person name="Gu Y.Q."/>
            <person name="Puiu D."/>
            <person name="Wang H."/>
            <person name="Twardziok S.O."/>
            <person name="Deal K.R."/>
            <person name="Huo N."/>
            <person name="Zhu T."/>
            <person name="Wang L."/>
            <person name="Wang Y."/>
            <person name="McGuire P.E."/>
            <person name="Liu S."/>
            <person name="Long H."/>
            <person name="Ramasamy R.K."/>
            <person name="Rodriguez J.C."/>
            <person name="Van S.L."/>
            <person name="Yuan L."/>
            <person name="Wang Z."/>
            <person name="Xia Z."/>
            <person name="Xiao L."/>
            <person name="Anderson O.D."/>
            <person name="Ouyang S."/>
            <person name="Liang Y."/>
            <person name="Zimin A.V."/>
            <person name="Pertea G."/>
            <person name="Qi P."/>
            <person name="Bennetzen J.L."/>
            <person name="Dai X."/>
            <person name="Dawson M.W."/>
            <person name="Muller H.G."/>
            <person name="Kugler K."/>
            <person name="Rivarola-Duarte L."/>
            <person name="Spannagl M."/>
            <person name="Mayer K.F.X."/>
            <person name="Lu F.H."/>
            <person name="Bevan M.W."/>
            <person name="Leroy P."/>
            <person name="Li P."/>
            <person name="You F.M."/>
            <person name="Sun Q."/>
            <person name="Liu Z."/>
            <person name="Lyons E."/>
            <person name="Wicker T."/>
            <person name="Salzberg S.L."/>
            <person name="Devos K.M."/>
            <person name="Dvorak J."/>
        </authorList>
    </citation>
    <scope>NUCLEOTIDE SEQUENCE [LARGE SCALE GENOMIC DNA]</scope>
    <source>
        <strain evidence="2">cv. AL8/78</strain>
    </source>
</reference>
<keyword evidence="3" id="KW-1185">Reference proteome</keyword>
<organism evidence="2 3">
    <name type="scientific">Aegilops tauschii subsp. strangulata</name>
    <name type="common">Goatgrass</name>
    <dbReference type="NCBI Taxonomy" id="200361"/>
    <lineage>
        <taxon>Eukaryota</taxon>
        <taxon>Viridiplantae</taxon>
        <taxon>Streptophyta</taxon>
        <taxon>Embryophyta</taxon>
        <taxon>Tracheophyta</taxon>
        <taxon>Spermatophyta</taxon>
        <taxon>Magnoliopsida</taxon>
        <taxon>Liliopsida</taxon>
        <taxon>Poales</taxon>
        <taxon>Poaceae</taxon>
        <taxon>BOP clade</taxon>
        <taxon>Pooideae</taxon>
        <taxon>Triticodae</taxon>
        <taxon>Triticeae</taxon>
        <taxon>Triticinae</taxon>
        <taxon>Aegilops</taxon>
    </lineage>
</organism>
<dbReference type="AlphaFoldDB" id="A0A453KYU4"/>
<keyword evidence="1" id="KW-1133">Transmembrane helix</keyword>
<dbReference type="Proteomes" id="UP000015105">
    <property type="component" value="Chromosome 5D"/>
</dbReference>
<proteinExistence type="predicted"/>
<evidence type="ECO:0000313" key="2">
    <source>
        <dbReference type="EnsemblPlants" id="AET5Gv20565100.7"/>
    </source>
</evidence>
<reference evidence="2" key="4">
    <citation type="submission" date="2019-03" db="UniProtKB">
        <authorList>
            <consortium name="EnsemblPlants"/>
        </authorList>
    </citation>
    <scope>IDENTIFICATION</scope>
</reference>
<evidence type="ECO:0000256" key="1">
    <source>
        <dbReference type="SAM" id="Phobius"/>
    </source>
</evidence>
<name>A0A453KYU4_AEGTS</name>
<reference evidence="3" key="2">
    <citation type="journal article" date="2017" name="Nat. Plants">
        <title>The Aegilops tauschii genome reveals multiple impacts of transposons.</title>
        <authorList>
            <person name="Zhao G."/>
            <person name="Zou C."/>
            <person name="Li K."/>
            <person name="Wang K."/>
            <person name="Li T."/>
            <person name="Gao L."/>
            <person name="Zhang X."/>
            <person name="Wang H."/>
            <person name="Yang Z."/>
            <person name="Liu X."/>
            <person name="Jiang W."/>
            <person name="Mao L."/>
            <person name="Kong X."/>
            <person name="Jiao Y."/>
            <person name="Jia J."/>
        </authorList>
    </citation>
    <scope>NUCLEOTIDE SEQUENCE [LARGE SCALE GENOMIC DNA]</scope>
    <source>
        <strain evidence="3">cv. AL8/78</strain>
    </source>
</reference>
<keyword evidence="1" id="KW-0812">Transmembrane</keyword>
<evidence type="ECO:0000313" key="3">
    <source>
        <dbReference type="Proteomes" id="UP000015105"/>
    </source>
</evidence>
<reference evidence="3" key="1">
    <citation type="journal article" date="2014" name="Science">
        <title>Ancient hybridizations among the ancestral genomes of bread wheat.</title>
        <authorList>
            <consortium name="International Wheat Genome Sequencing Consortium,"/>
            <person name="Marcussen T."/>
            <person name="Sandve S.R."/>
            <person name="Heier L."/>
            <person name="Spannagl M."/>
            <person name="Pfeifer M."/>
            <person name="Jakobsen K.S."/>
            <person name="Wulff B.B."/>
            <person name="Steuernagel B."/>
            <person name="Mayer K.F."/>
            <person name="Olsen O.A."/>
        </authorList>
    </citation>
    <scope>NUCLEOTIDE SEQUENCE [LARGE SCALE GENOMIC DNA]</scope>
    <source>
        <strain evidence="3">cv. AL8/78</strain>
    </source>
</reference>
<accession>A0A453KYU4</accession>
<sequence>MGKPVDVELGGAGGLAIAGGGGGGGGWGCGAVGRSVSFRCVFVLALAVGVLVPALFLLLPSRPGGYLSSDPDVLAGELSASSRLSSTSSWLLVKGFGDSLV</sequence>
<keyword evidence="1" id="KW-0472">Membrane</keyword>